<evidence type="ECO:0000313" key="4">
    <source>
        <dbReference type="EMBL" id="KAL3654548.1"/>
    </source>
</evidence>
<feature type="repeat" description="PPR" evidence="3">
    <location>
        <begin position="302"/>
        <end position="336"/>
    </location>
</feature>
<dbReference type="NCBIfam" id="TIGR00756">
    <property type="entry name" value="PPR"/>
    <property type="match status" value="5"/>
</dbReference>
<organism evidence="4 5">
    <name type="scientific">Castilleja foliolosa</name>
    <dbReference type="NCBI Taxonomy" id="1961234"/>
    <lineage>
        <taxon>Eukaryota</taxon>
        <taxon>Viridiplantae</taxon>
        <taxon>Streptophyta</taxon>
        <taxon>Embryophyta</taxon>
        <taxon>Tracheophyta</taxon>
        <taxon>Spermatophyta</taxon>
        <taxon>Magnoliopsida</taxon>
        <taxon>eudicotyledons</taxon>
        <taxon>Gunneridae</taxon>
        <taxon>Pentapetalae</taxon>
        <taxon>asterids</taxon>
        <taxon>lamiids</taxon>
        <taxon>Lamiales</taxon>
        <taxon>Orobanchaceae</taxon>
        <taxon>Pedicularideae</taxon>
        <taxon>Castillejinae</taxon>
        <taxon>Castilleja</taxon>
    </lineage>
</organism>
<comment type="similarity">
    <text evidence="1">Belongs to the PPR family. P subfamily.</text>
</comment>
<sequence length="414" mass="47125">MAVKLSPLSLSRRIPMWVSLKVHLYSSSCAFKLKPDPNQSNSTEFEAKIQFLKNKLHPDSLVSVLGTTPDLNSSMKLFKWASLQKRFTHTADTYSSMIRKLGMSGHVEEMEGFCNEMVRDKCSEFDKSLLSLINSFVSNHRFSEALRILYVMSCSSSIKPPLGTFNELMGALVEGKRDFKDVLFVYKEMMKSGIVPNIDTLNYLLEALFGSGRVDLAMDQYKRIEKKGCVPNTLSFRILISGLAVRNRVEESIIILKEMFQCECELDSSFYSCIIPIFCSLKNLEIGLRLFKMMKASGLSPDFVVYRAMIRCLCEFYHLDDAMGLFKEMVDNGLSPDHQVCLDIVNHQVCLDIVNSLCKSNRLVEAEKLLEGRNILDICSHNALLELYCDIGNFIRAKVVFDKMFEREITDARS</sequence>
<keyword evidence="5" id="KW-1185">Reference proteome</keyword>
<evidence type="ECO:0000256" key="1">
    <source>
        <dbReference type="ARBA" id="ARBA00007626"/>
    </source>
</evidence>
<dbReference type="PANTHER" id="PTHR47447">
    <property type="entry name" value="OS03G0856100 PROTEIN"/>
    <property type="match status" value="1"/>
</dbReference>
<dbReference type="PANTHER" id="PTHR47447:SF27">
    <property type="entry name" value="PENTACOTRIPEPTIDE-REPEAT REGION OF PRORP DOMAIN-CONTAINING PROTEIN"/>
    <property type="match status" value="1"/>
</dbReference>
<feature type="repeat" description="PPR" evidence="3">
    <location>
        <begin position="197"/>
        <end position="231"/>
    </location>
</feature>
<feature type="repeat" description="PPR" evidence="3">
    <location>
        <begin position="90"/>
        <end position="124"/>
    </location>
</feature>
<name>A0ABD3EJE6_9LAMI</name>
<dbReference type="Gene3D" id="1.25.40.10">
    <property type="entry name" value="Tetratricopeptide repeat domain"/>
    <property type="match status" value="3"/>
</dbReference>
<feature type="repeat" description="PPR" evidence="3">
    <location>
        <begin position="377"/>
        <end position="411"/>
    </location>
</feature>
<dbReference type="PROSITE" id="PS51375">
    <property type="entry name" value="PPR"/>
    <property type="match status" value="6"/>
</dbReference>
<evidence type="ECO:0000256" key="3">
    <source>
        <dbReference type="PROSITE-ProRule" id="PRU00708"/>
    </source>
</evidence>
<accession>A0ABD3EJE6</accession>
<keyword evidence="2" id="KW-0677">Repeat</keyword>
<feature type="repeat" description="PPR" evidence="3">
    <location>
        <begin position="161"/>
        <end position="196"/>
    </location>
</feature>
<reference evidence="5" key="1">
    <citation type="journal article" date="2024" name="IScience">
        <title>Strigolactones Initiate the Formation of Haustorium-like Structures in Castilleja.</title>
        <authorList>
            <person name="Buerger M."/>
            <person name="Peterson D."/>
            <person name="Chory J."/>
        </authorList>
    </citation>
    <scope>NUCLEOTIDE SEQUENCE [LARGE SCALE GENOMIC DNA]</scope>
</reference>
<dbReference type="Pfam" id="PF01535">
    <property type="entry name" value="PPR"/>
    <property type="match status" value="3"/>
</dbReference>
<dbReference type="InterPro" id="IPR011990">
    <property type="entry name" value="TPR-like_helical_dom_sf"/>
</dbReference>
<evidence type="ECO:0000256" key="2">
    <source>
        <dbReference type="ARBA" id="ARBA00022737"/>
    </source>
</evidence>
<dbReference type="Proteomes" id="UP001632038">
    <property type="component" value="Unassembled WGS sequence"/>
</dbReference>
<feature type="repeat" description="PPR" evidence="3">
    <location>
        <begin position="267"/>
        <end position="301"/>
    </location>
</feature>
<dbReference type="EMBL" id="JAVIJP010000004">
    <property type="protein sequence ID" value="KAL3654548.1"/>
    <property type="molecule type" value="Genomic_DNA"/>
</dbReference>
<evidence type="ECO:0008006" key="6">
    <source>
        <dbReference type="Google" id="ProtNLM"/>
    </source>
</evidence>
<comment type="caution">
    <text evidence="4">The sequence shown here is derived from an EMBL/GenBank/DDBJ whole genome shotgun (WGS) entry which is preliminary data.</text>
</comment>
<dbReference type="Pfam" id="PF13041">
    <property type="entry name" value="PPR_2"/>
    <property type="match status" value="2"/>
</dbReference>
<dbReference type="InterPro" id="IPR002885">
    <property type="entry name" value="PPR_rpt"/>
</dbReference>
<evidence type="ECO:0000313" key="5">
    <source>
        <dbReference type="Proteomes" id="UP001632038"/>
    </source>
</evidence>
<protein>
    <recommendedName>
        <fullName evidence="6">Pentatricopeptide repeat-containing protein</fullName>
    </recommendedName>
</protein>
<gene>
    <name evidence="4" type="ORF">CASFOL_001533</name>
</gene>
<dbReference type="AlphaFoldDB" id="A0ABD3EJE6"/>
<proteinExistence type="inferred from homology"/>